<reference evidence="7 8" key="1">
    <citation type="submission" date="2020-02" db="EMBL/GenBank/DDBJ databases">
        <title>Draft genome sequence of Haematococcus lacustris strain NIES-144.</title>
        <authorList>
            <person name="Morimoto D."/>
            <person name="Nakagawa S."/>
            <person name="Yoshida T."/>
            <person name="Sawayama S."/>
        </authorList>
    </citation>
    <scope>NUCLEOTIDE SEQUENCE [LARGE SCALE GENOMIC DNA]</scope>
    <source>
        <strain evidence="7 8">NIES-144</strain>
    </source>
</reference>
<evidence type="ECO:0000256" key="3">
    <source>
        <dbReference type="ARBA" id="ARBA00022806"/>
    </source>
</evidence>
<evidence type="ECO:0000256" key="4">
    <source>
        <dbReference type="ARBA" id="ARBA00022840"/>
    </source>
</evidence>
<dbReference type="InterPro" id="IPR000330">
    <property type="entry name" value="SNF2_N"/>
</dbReference>
<dbReference type="GO" id="GO:0004520">
    <property type="term" value="F:DNA endonuclease activity"/>
    <property type="evidence" value="ECO:0007669"/>
    <property type="project" value="TreeGrafter"/>
</dbReference>
<accession>A0A6A0A1G4</accession>
<dbReference type="GO" id="GO:0016787">
    <property type="term" value="F:hydrolase activity"/>
    <property type="evidence" value="ECO:0007669"/>
    <property type="project" value="UniProtKB-KW"/>
</dbReference>
<dbReference type="EMBL" id="BLLF01002847">
    <property type="protein sequence ID" value="GFH25556.1"/>
    <property type="molecule type" value="Genomic_DNA"/>
</dbReference>
<dbReference type="InterPro" id="IPR038718">
    <property type="entry name" value="SNF2-like_sf"/>
</dbReference>
<feature type="region of interest" description="Disordered" evidence="5">
    <location>
        <begin position="220"/>
        <end position="294"/>
    </location>
</feature>
<evidence type="ECO:0000256" key="2">
    <source>
        <dbReference type="ARBA" id="ARBA00022801"/>
    </source>
</evidence>
<keyword evidence="1" id="KW-0547">Nucleotide-binding</keyword>
<dbReference type="Proteomes" id="UP000485058">
    <property type="component" value="Unassembled WGS sequence"/>
</dbReference>
<evidence type="ECO:0000256" key="5">
    <source>
        <dbReference type="SAM" id="MobiDB-lite"/>
    </source>
</evidence>
<feature type="compositionally biased region" description="Low complexity" evidence="5">
    <location>
        <begin position="243"/>
        <end position="270"/>
    </location>
</feature>
<dbReference type="InterPro" id="IPR027417">
    <property type="entry name" value="P-loop_NTPase"/>
</dbReference>
<feature type="region of interest" description="Disordered" evidence="5">
    <location>
        <begin position="143"/>
        <end position="185"/>
    </location>
</feature>
<evidence type="ECO:0000313" key="7">
    <source>
        <dbReference type="EMBL" id="GFH25556.1"/>
    </source>
</evidence>
<dbReference type="SUPFAM" id="SSF52540">
    <property type="entry name" value="P-loop containing nucleoside triphosphate hydrolases"/>
    <property type="match status" value="1"/>
</dbReference>
<keyword evidence="8" id="KW-1185">Reference proteome</keyword>
<sequence length="558" mass="58955">MGSDDGDDESCFGTQELREIDEHIAAREREKGVPQPKTALSLLSFARRTPVKLHGTPPAASAQARAVCNDQQQPLCPQYASNKGSLEHGHQLNHHALGHHLPQAQHWSFQATAVAGNHTATAATRGTEQEWHSKTVHSWHATAGAGAAGPGADMQHQPDPPAATAMQPWLHGPDQGGHSSSAHAEAQAVEAAYKGGCGLTSLASIPGQRLGQAEQLISPAMPPAVPTLPGPDRPTCLESGHPAAAAAVQASMSRTASPAAGAPAASLPQATCAPPQPLQRQSSTEEPTTGLPPMLAPPCKPMVYKGQPPFTRCPGVFAPCGGTLKWRKYAAGGTKQPGFWGCTNWPACRYSWWPPEVIEHEALSLDIVSDKTFAVVPYPGAEQAVAAGGGVLSKLVRVEGAAEDRVLLPLSSYEVVEQQLRQHARGVLGLGSCVPPDTLRAFRGTFMRLASDTEVAARFQLMPLALRCALMPFQRHGRALIADEMGVGKTVQALALAACYQDEWPLLIIVPASLRLVWAEEVEKWLPHIRPAQVRPPALPCPAPCTPGLCACDLGGCA</sequence>
<dbReference type="GO" id="GO:0043596">
    <property type="term" value="C:nuclear replication fork"/>
    <property type="evidence" value="ECO:0007669"/>
    <property type="project" value="TreeGrafter"/>
</dbReference>
<dbReference type="PANTHER" id="PTHR45766:SF3">
    <property type="entry name" value="DNA ANNEALING HELICASE AND ENDONUCLEASE ZRANB3"/>
    <property type="match status" value="1"/>
</dbReference>
<name>A0A6A0A1G4_HAELA</name>
<gene>
    <name evidence="7" type="ORF">HaLaN_23540</name>
</gene>
<dbReference type="Gene3D" id="3.40.50.10810">
    <property type="entry name" value="Tandem AAA-ATPase domain"/>
    <property type="match status" value="1"/>
</dbReference>
<dbReference type="GO" id="GO:0004386">
    <property type="term" value="F:helicase activity"/>
    <property type="evidence" value="ECO:0007669"/>
    <property type="project" value="UniProtKB-KW"/>
</dbReference>
<keyword evidence="2" id="KW-0378">Hydrolase</keyword>
<evidence type="ECO:0000259" key="6">
    <source>
        <dbReference type="Pfam" id="PF00176"/>
    </source>
</evidence>
<dbReference type="GO" id="GO:0031297">
    <property type="term" value="P:replication fork processing"/>
    <property type="evidence" value="ECO:0007669"/>
    <property type="project" value="TreeGrafter"/>
</dbReference>
<comment type="caution">
    <text evidence="7">The sequence shown here is derived from an EMBL/GenBank/DDBJ whole genome shotgun (WGS) entry which is preliminary data.</text>
</comment>
<dbReference type="GO" id="GO:0006281">
    <property type="term" value="P:DNA repair"/>
    <property type="evidence" value="ECO:0007669"/>
    <property type="project" value="TreeGrafter"/>
</dbReference>
<proteinExistence type="predicted"/>
<protein>
    <recommendedName>
        <fullName evidence="6">SNF2 N-terminal domain-containing protein</fullName>
    </recommendedName>
</protein>
<keyword evidence="3" id="KW-0347">Helicase</keyword>
<feature type="domain" description="SNF2 N-terminal" evidence="6">
    <location>
        <begin position="479"/>
        <end position="530"/>
    </location>
</feature>
<feature type="compositionally biased region" description="Low complexity" evidence="5">
    <location>
        <begin position="176"/>
        <end position="185"/>
    </location>
</feature>
<dbReference type="AlphaFoldDB" id="A0A6A0A1G4"/>
<dbReference type="GO" id="GO:0005524">
    <property type="term" value="F:ATP binding"/>
    <property type="evidence" value="ECO:0007669"/>
    <property type="project" value="UniProtKB-KW"/>
</dbReference>
<evidence type="ECO:0000313" key="8">
    <source>
        <dbReference type="Proteomes" id="UP000485058"/>
    </source>
</evidence>
<dbReference type="Pfam" id="PF00176">
    <property type="entry name" value="SNF2-rel_dom"/>
    <property type="match status" value="1"/>
</dbReference>
<dbReference type="PANTHER" id="PTHR45766">
    <property type="entry name" value="DNA ANNEALING HELICASE AND ENDONUCLEASE ZRANB3 FAMILY MEMBER"/>
    <property type="match status" value="1"/>
</dbReference>
<evidence type="ECO:0000256" key="1">
    <source>
        <dbReference type="ARBA" id="ARBA00022741"/>
    </source>
</evidence>
<keyword evidence="4" id="KW-0067">ATP-binding</keyword>
<feature type="compositionally biased region" description="Pro residues" evidence="5">
    <location>
        <begin position="220"/>
        <end position="232"/>
    </location>
</feature>
<organism evidence="7 8">
    <name type="scientific">Haematococcus lacustris</name>
    <name type="common">Green alga</name>
    <name type="synonym">Haematococcus pluvialis</name>
    <dbReference type="NCBI Taxonomy" id="44745"/>
    <lineage>
        <taxon>Eukaryota</taxon>
        <taxon>Viridiplantae</taxon>
        <taxon>Chlorophyta</taxon>
        <taxon>core chlorophytes</taxon>
        <taxon>Chlorophyceae</taxon>
        <taxon>CS clade</taxon>
        <taxon>Chlamydomonadales</taxon>
        <taxon>Haematococcaceae</taxon>
        <taxon>Haematococcus</taxon>
    </lineage>
</organism>
<feature type="compositionally biased region" description="Polar residues" evidence="5">
    <location>
        <begin position="278"/>
        <end position="287"/>
    </location>
</feature>